<feature type="non-terminal residue" evidence="2">
    <location>
        <position position="296"/>
    </location>
</feature>
<dbReference type="GeneID" id="94434437"/>
<name>A0A2C6KF72_9APIC</name>
<dbReference type="AlphaFoldDB" id="A0A2C6KF72"/>
<dbReference type="EMBL" id="MIGC01009800">
    <property type="protein sequence ID" value="PHJ15064.1"/>
    <property type="molecule type" value="Genomic_DNA"/>
</dbReference>
<keyword evidence="3" id="KW-1185">Reference proteome</keyword>
<evidence type="ECO:0000313" key="3">
    <source>
        <dbReference type="Proteomes" id="UP000221165"/>
    </source>
</evidence>
<evidence type="ECO:0000256" key="1">
    <source>
        <dbReference type="SAM" id="MobiDB-lite"/>
    </source>
</evidence>
<comment type="caution">
    <text evidence="2">The sequence shown here is derived from an EMBL/GenBank/DDBJ whole genome shotgun (WGS) entry which is preliminary data.</text>
</comment>
<reference evidence="2 3" key="1">
    <citation type="journal article" date="2017" name="Int. J. Parasitol.">
        <title>The genome of the protozoan parasite Cystoisospora suis and a reverse vaccinology approach to identify vaccine candidates.</title>
        <authorList>
            <person name="Palmieri N."/>
            <person name="Shrestha A."/>
            <person name="Ruttkowski B."/>
            <person name="Beck T."/>
            <person name="Vogl C."/>
            <person name="Tomley F."/>
            <person name="Blake D.P."/>
            <person name="Joachim A."/>
        </authorList>
    </citation>
    <scope>NUCLEOTIDE SEQUENCE [LARGE SCALE GENOMIC DNA]</scope>
    <source>
        <strain evidence="2 3">Wien I</strain>
    </source>
</reference>
<organism evidence="2 3">
    <name type="scientific">Cystoisospora suis</name>
    <dbReference type="NCBI Taxonomy" id="483139"/>
    <lineage>
        <taxon>Eukaryota</taxon>
        <taxon>Sar</taxon>
        <taxon>Alveolata</taxon>
        <taxon>Apicomplexa</taxon>
        <taxon>Conoidasida</taxon>
        <taxon>Coccidia</taxon>
        <taxon>Eucoccidiorida</taxon>
        <taxon>Eimeriorina</taxon>
        <taxon>Sarcocystidae</taxon>
        <taxon>Cystoisospora</taxon>
    </lineage>
</organism>
<dbReference type="Proteomes" id="UP000221165">
    <property type="component" value="Unassembled WGS sequence"/>
</dbReference>
<sequence>MGWRARCSECDKVAACGFLGVLQGLHVLLRQQKEKGSECFLAATKENRARSSNAMRREAKAAIGVTLRLLLEDALREGHCRVLSLLARCGAFSRLAELRSLLLTFLSLLHHQVVLLESFLFSAVCPLGSKYPRGCQQGSLPTFFPPSEDTSSPPLQLGSPSPSSCGSHPPSCAPAYPQVNSRRGWCLSLSSLVDLPELSGLLHSRLFTDLPGVLDVVALLLPCFLELSLRCEDSTPKHSATVDVLGESILVCRSVMTLFVRLVGVSCSAGWTVEGCSASHGESVELGRRLREPEGV</sequence>
<gene>
    <name evidence="2" type="ORF">CSUI_011125</name>
</gene>
<feature type="region of interest" description="Disordered" evidence="1">
    <location>
        <begin position="147"/>
        <end position="166"/>
    </location>
</feature>
<feature type="compositionally biased region" description="Low complexity" evidence="1">
    <location>
        <begin position="151"/>
        <end position="166"/>
    </location>
</feature>
<accession>A0A2C6KF72</accession>
<dbReference type="VEuPathDB" id="ToxoDB:CSUI_011125"/>
<protein>
    <submittedName>
        <fullName evidence="2">Uncharacterized protein</fullName>
    </submittedName>
</protein>
<dbReference type="RefSeq" id="XP_067916798.1">
    <property type="nucleotide sequence ID" value="XM_068071226.1"/>
</dbReference>
<proteinExistence type="predicted"/>
<evidence type="ECO:0000313" key="2">
    <source>
        <dbReference type="EMBL" id="PHJ15064.1"/>
    </source>
</evidence>